<proteinExistence type="predicted"/>
<dbReference type="InterPro" id="IPR027942">
    <property type="entry name" value="SEO_N"/>
</dbReference>
<protein>
    <recommendedName>
        <fullName evidence="1">Sieve element occlusion N-terminal domain-containing protein</fullName>
    </recommendedName>
</protein>
<dbReference type="OMA" id="KHIRATH"/>
<accession>A0A0R0K2Q3</accession>
<gene>
    <name evidence="2" type="ORF">GLYMA_05G173200</name>
</gene>
<dbReference type="Pfam" id="PF14576">
    <property type="entry name" value="SEO_N"/>
    <property type="match status" value="2"/>
</dbReference>
<dbReference type="PANTHER" id="PTHR33232:SF10">
    <property type="entry name" value="SIEVE ELEMENT OCCLUSION-RELATED"/>
    <property type="match status" value="1"/>
</dbReference>
<name>A0A0R0K2Q3_SOYBN</name>
<keyword evidence="4" id="KW-1185">Reference proteome</keyword>
<dbReference type="GO" id="GO:0010088">
    <property type="term" value="P:phloem development"/>
    <property type="evidence" value="ECO:0007669"/>
    <property type="project" value="InterPro"/>
</dbReference>
<reference evidence="2 3" key="1">
    <citation type="journal article" date="2010" name="Nature">
        <title>Genome sequence of the palaeopolyploid soybean.</title>
        <authorList>
            <person name="Schmutz J."/>
            <person name="Cannon S.B."/>
            <person name="Schlueter J."/>
            <person name="Ma J."/>
            <person name="Mitros T."/>
            <person name="Nelson W."/>
            <person name="Hyten D.L."/>
            <person name="Song Q."/>
            <person name="Thelen J.J."/>
            <person name="Cheng J."/>
            <person name="Xu D."/>
            <person name="Hellsten U."/>
            <person name="May G.D."/>
            <person name="Yu Y."/>
            <person name="Sakurai T."/>
            <person name="Umezawa T."/>
            <person name="Bhattacharyya M.K."/>
            <person name="Sandhu D."/>
            <person name="Valliyodan B."/>
            <person name="Lindquist E."/>
            <person name="Peto M."/>
            <person name="Grant D."/>
            <person name="Shu S."/>
            <person name="Goodstein D."/>
            <person name="Barry K."/>
            <person name="Futrell-Griggs M."/>
            <person name="Abernathy B."/>
            <person name="Du J."/>
            <person name="Tian Z."/>
            <person name="Zhu L."/>
            <person name="Gill N."/>
            <person name="Joshi T."/>
            <person name="Libault M."/>
            <person name="Sethuraman A."/>
            <person name="Zhang X.-C."/>
            <person name="Shinozaki K."/>
            <person name="Nguyen H.T."/>
            <person name="Wing R.A."/>
            <person name="Cregan P."/>
            <person name="Specht J."/>
            <person name="Grimwood J."/>
            <person name="Rokhsar D."/>
            <person name="Stacey G."/>
            <person name="Shoemaker R.C."/>
            <person name="Jackson S.A."/>
        </authorList>
    </citation>
    <scope>NUCLEOTIDE SEQUENCE</scope>
    <source>
        <strain evidence="3">cv. Williams 82</strain>
        <tissue evidence="2">Callus</tissue>
    </source>
</reference>
<sequence length="301" mass="34136">MTKHIRATHAPVHGHIDVRPLFHVVVDIFHRSLSHPWLALFRYMCGKQGQMDAMKSSAYQSDLANVLDISYHAINKIFLRDVHATTMGILGMLSSYSWDAKVVIALAANFKEFWLVAQLHATNRLAKSFQTINNLLKAMLDVTNNVVQFHELPSQYIDPEAPEMLTASNLIPGAVYWTIRSIVSCASHVLDITGLGQGYLTSTTETWELSSLAHKLDNINTHLRMQLTLCPQEAFETLRLLFERSPQDNSKVLKAMFCSQDDSLPLFDGSSKQRLNPETVSIEVLRRKIVLLYVAFWKQEL</sequence>
<dbReference type="InParanoid" id="A0A0R0K2Q3"/>
<dbReference type="EMBL" id="CM000838">
    <property type="protein sequence ID" value="KRH59240.1"/>
    <property type="molecule type" value="Genomic_DNA"/>
</dbReference>
<dbReference type="EnsemblPlants" id="KRH59240">
    <property type="protein sequence ID" value="KRH59240"/>
    <property type="gene ID" value="GLYMA_05G173200"/>
</dbReference>
<organism evidence="2">
    <name type="scientific">Glycine max</name>
    <name type="common">Soybean</name>
    <name type="synonym">Glycine hispida</name>
    <dbReference type="NCBI Taxonomy" id="3847"/>
    <lineage>
        <taxon>Eukaryota</taxon>
        <taxon>Viridiplantae</taxon>
        <taxon>Streptophyta</taxon>
        <taxon>Embryophyta</taxon>
        <taxon>Tracheophyta</taxon>
        <taxon>Spermatophyta</taxon>
        <taxon>Magnoliopsida</taxon>
        <taxon>eudicotyledons</taxon>
        <taxon>Gunneridae</taxon>
        <taxon>Pentapetalae</taxon>
        <taxon>rosids</taxon>
        <taxon>fabids</taxon>
        <taxon>Fabales</taxon>
        <taxon>Fabaceae</taxon>
        <taxon>Papilionoideae</taxon>
        <taxon>50 kb inversion clade</taxon>
        <taxon>NPAAA clade</taxon>
        <taxon>indigoferoid/millettioid clade</taxon>
        <taxon>Phaseoleae</taxon>
        <taxon>Glycine</taxon>
        <taxon>Glycine subgen. Soja</taxon>
    </lineage>
</organism>
<dbReference type="InterPro" id="IPR039299">
    <property type="entry name" value="SEOA"/>
</dbReference>
<reference evidence="3" key="2">
    <citation type="submission" date="2018-02" db="UniProtKB">
        <authorList>
            <consortium name="EnsemblPlants"/>
        </authorList>
    </citation>
    <scope>IDENTIFICATION</scope>
    <source>
        <strain evidence="3">Williams 82</strain>
    </source>
</reference>
<reference evidence="2" key="3">
    <citation type="submission" date="2018-07" db="EMBL/GenBank/DDBJ databases">
        <title>WGS assembly of Glycine max.</title>
        <authorList>
            <person name="Schmutz J."/>
            <person name="Cannon S."/>
            <person name="Schlueter J."/>
            <person name="Ma J."/>
            <person name="Mitros T."/>
            <person name="Nelson W."/>
            <person name="Hyten D."/>
            <person name="Song Q."/>
            <person name="Thelen J."/>
            <person name="Cheng J."/>
            <person name="Xu D."/>
            <person name="Hellsten U."/>
            <person name="May G."/>
            <person name="Yu Y."/>
            <person name="Sakurai T."/>
            <person name="Umezawa T."/>
            <person name="Bhattacharyya M."/>
            <person name="Sandhu D."/>
            <person name="Valliyodan B."/>
            <person name="Lindquist E."/>
            <person name="Peto M."/>
            <person name="Grant D."/>
            <person name="Shu S."/>
            <person name="Goodstein D."/>
            <person name="Barry K."/>
            <person name="Futrell-Griggs M."/>
            <person name="Abernathy B."/>
            <person name="Du J."/>
            <person name="Tian Z."/>
            <person name="Zhu L."/>
            <person name="Gill N."/>
            <person name="Joshi T."/>
            <person name="Libault M."/>
            <person name="Sethuraman A."/>
            <person name="Zhang X."/>
            <person name="Shinozaki K."/>
            <person name="Nguyen H."/>
            <person name="Wing R."/>
            <person name="Cregan P."/>
            <person name="Specht J."/>
            <person name="Grimwood J."/>
            <person name="Rokhsar D."/>
            <person name="Stacey G."/>
            <person name="Shoemaker R."/>
            <person name="Jackson S."/>
        </authorList>
    </citation>
    <scope>NUCLEOTIDE SEQUENCE</scope>
    <source>
        <tissue evidence="2">Callus</tissue>
    </source>
</reference>
<evidence type="ECO:0000313" key="4">
    <source>
        <dbReference type="Proteomes" id="UP000008827"/>
    </source>
</evidence>
<evidence type="ECO:0000259" key="1">
    <source>
        <dbReference type="Pfam" id="PF14576"/>
    </source>
</evidence>
<dbReference type="AlphaFoldDB" id="A0A0R0K2Q3"/>
<dbReference type="Gramene" id="KRH59240">
    <property type="protein sequence ID" value="KRH59240"/>
    <property type="gene ID" value="GLYMA_05G173200"/>
</dbReference>
<dbReference type="PANTHER" id="PTHR33232">
    <property type="entry name" value="PROTEIN SIEVE ELEMENT OCCLUSION B-LIKE"/>
    <property type="match status" value="1"/>
</dbReference>
<dbReference type="Proteomes" id="UP000008827">
    <property type="component" value="Chromosome 5"/>
</dbReference>
<evidence type="ECO:0000313" key="3">
    <source>
        <dbReference type="EnsemblPlants" id="KRH59240"/>
    </source>
</evidence>
<feature type="domain" description="Sieve element occlusion N-terminal" evidence="1">
    <location>
        <begin position="129"/>
        <end position="234"/>
    </location>
</feature>
<evidence type="ECO:0000313" key="2">
    <source>
        <dbReference type="EMBL" id="KRH59240.1"/>
    </source>
</evidence>
<feature type="domain" description="Sieve element occlusion N-terminal" evidence="1">
    <location>
        <begin position="1"/>
        <end position="128"/>
    </location>
</feature>
<dbReference type="STRING" id="3847.A0A0R0K2Q3"/>